<evidence type="ECO:0000313" key="3">
    <source>
        <dbReference type="Proteomes" id="UP000235672"/>
    </source>
</evidence>
<evidence type="ECO:0000259" key="1">
    <source>
        <dbReference type="Pfam" id="PF04457"/>
    </source>
</evidence>
<dbReference type="STRING" id="1745343.A0A2J6PYP9"/>
<evidence type="ECO:0000313" key="2">
    <source>
        <dbReference type="EMBL" id="PMD19170.1"/>
    </source>
</evidence>
<feature type="domain" description="MJ1316 RNA cyclic group end recognition" evidence="1">
    <location>
        <begin position="2"/>
        <end position="55"/>
    </location>
</feature>
<dbReference type="EMBL" id="KZ613490">
    <property type="protein sequence ID" value="PMD19170.1"/>
    <property type="molecule type" value="Genomic_DNA"/>
</dbReference>
<organism evidence="2 3">
    <name type="scientific">Hyaloscypha hepaticicola</name>
    <dbReference type="NCBI Taxonomy" id="2082293"/>
    <lineage>
        <taxon>Eukaryota</taxon>
        <taxon>Fungi</taxon>
        <taxon>Dikarya</taxon>
        <taxon>Ascomycota</taxon>
        <taxon>Pezizomycotina</taxon>
        <taxon>Leotiomycetes</taxon>
        <taxon>Helotiales</taxon>
        <taxon>Hyaloscyphaceae</taxon>
        <taxon>Hyaloscypha</taxon>
    </lineage>
</organism>
<reference evidence="2 3" key="1">
    <citation type="submission" date="2016-05" db="EMBL/GenBank/DDBJ databases">
        <title>A degradative enzymes factory behind the ericoid mycorrhizal symbiosis.</title>
        <authorList>
            <consortium name="DOE Joint Genome Institute"/>
            <person name="Martino E."/>
            <person name="Morin E."/>
            <person name="Grelet G."/>
            <person name="Kuo A."/>
            <person name="Kohler A."/>
            <person name="Daghino S."/>
            <person name="Barry K."/>
            <person name="Choi C."/>
            <person name="Cichocki N."/>
            <person name="Clum A."/>
            <person name="Copeland A."/>
            <person name="Hainaut M."/>
            <person name="Haridas S."/>
            <person name="Labutti K."/>
            <person name="Lindquist E."/>
            <person name="Lipzen A."/>
            <person name="Khouja H.-R."/>
            <person name="Murat C."/>
            <person name="Ohm R."/>
            <person name="Olson A."/>
            <person name="Spatafora J."/>
            <person name="Veneault-Fourrey C."/>
            <person name="Henrissat B."/>
            <person name="Grigoriev I."/>
            <person name="Martin F."/>
            <person name="Perotto S."/>
        </authorList>
    </citation>
    <scope>NUCLEOTIDE SEQUENCE [LARGE SCALE GENOMIC DNA]</scope>
    <source>
        <strain evidence="2 3">UAMH 7357</strain>
    </source>
</reference>
<name>A0A2J6PYP9_9HELO</name>
<accession>A0A2J6PYP9</accession>
<dbReference type="OrthoDB" id="10263155at2759"/>
<gene>
    <name evidence="2" type="ORF">NA56DRAFT_647260</name>
</gene>
<dbReference type="Pfam" id="PF04457">
    <property type="entry name" value="MJ1316"/>
    <property type="match status" value="1"/>
</dbReference>
<protein>
    <recommendedName>
        <fullName evidence="1">MJ1316 RNA cyclic group end recognition domain-containing protein</fullName>
    </recommendedName>
</protein>
<dbReference type="AlphaFoldDB" id="A0A2J6PYP9"/>
<proteinExistence type="predicted"/>
<sequence>MKFDEKYDIGEFVVGYIDRKEGILEASVGEWEEFGREEVMAYVKNTQSGEIVWDKARRVDLVCGGKGKSGG</sequence>
<dbReference type="Proteomes" id="UP000235672">
    <property type="component" value="Unassembled WGS sequence"/>
</dbReference>
<keyword evidence="3" id="KW-1185">Reference proteome</keyword>
<dbReference type="InterPro" id="IPR040459">
    <property type="entry name" value="MJ1316"/>
</dbReference>